<dbReference type="Gene3D" id="3.40.630.30">
    <property type="match status" value="1"/>
</dbReference>
<keyword evidence="5" id="KW-1185">Reference proteome</keyword>
<organism evidence="4 5">
    <name type="scientific">Desmospora profundinema</name>
    <dbReference type="NCBI Taxonomy" id="1571184"/>
    <lineage>
        <taxon>Bacteria</taxon>
        <taxon>Bacillati</taxon>
        <taxon>Bacillota</taxon>
        <taxon>Bacilli</taxon>
        <taxon>Bacillales</taxon>
        <taxon>Thermoactinomycetaceae</taxon>
        <taxon>Desmospora</taxon>
    </lineage>
</organism>
<evidence type="ECO:0000313" key="4">
    <source>
        <dbReference type="EMBL" id="MDR6225946.1"/>
    </source>
</evidence>
<dbReference type="CDD" id="cd04301">
    <property type="entry name" value="NAT_SF"/>
    <property type="match status" value="1"/>
</dbReference>
<comment type="caution">
    <text evidence="4">The sequence shown here is derived from an EMBL/GenBank/DDBJ whole genome shotgun (WGS) entry which is preliminary data.</text>
</comment>
<dbReference type="SUPFAM" id="SSF55729">
    <property type="entry name" value="Acyl-CoA N-acyltransferases (Nat)"/>
    <property type="match status" value="1"/>
</dbReference>
<evidence type="ECO:0000259" key="3">
    <source>
        <dbReference type="PROSITE" id="PS51186"/>
    </source>
</evidence>
<keyword evidence="1" id="KW-0808">Transferase</keyword>
<sequence>MIRNIREAEQADVPFLWECLYHAIYVSTGEKPPSKTILEKKEIAHYLTGWGRKGDRGWVLVQERESVGGIWHRLFDANDPGYGFVSPDIPELTLSILPGYRGSGGGTRLLETMMKQAKTAGYAGLSLSVDRSNPARQLYEKKGFIKVKRRGTSDTMLLRFTCE</sequence>
<accession>A0ABU1IME1</accession>
<dbReference type="EMBL" id="JAVDQG010000004">
    <property type="protein sequence ID" value="MDR6225946.1"/>
    <property type="molecule type" value="Genomic_DNA"/>
</dbReference>
<name>A0ABU1IME1_9BACL</name>
<dbReference type="Proteomes" id="UP001185012">
    <property type="component" value="Unassembled WGS sequence"/>
</dbReference>
<dbReference type="InterPro" id="IPR000182">
    <property type="entry name" value="GNAT_dom"/>
</dbReference>
<gene>
    <name evidence="4" type="ORF">JOE21_001952</name>
</gene>
<evidence type="ECO:0000313" key="5">
    <source>
        <dbReference type="Proteomes" id="UP001185012"/>
    </source>
</evidence>
<proteinExistence type="predicted"/>
<dbReference type="RefSeq" id="WP_309865208.1">
    <property type="nucleotide sequence ID" value="NZ_JAVDQG010000004.1"/>
</dbReference>
<evidence type="ECO:0000256" key="1">
    <source>
        <dbReference type="ARBA" id="ARBA00022679"/>
    </source>
</evidence>
<reference evidence="4 5" key="1">
    <citation type="submission" date="2023-07" db="EMBL/GenBank/DDBJ databases">
        <title>Genomic Encyclopedia of Type Strains, Phase IV (KMG-IV): sequencing the most valuable type-strain genomes for metagenomic binning, comparative biology and taxonomic classification.</title>
        <authorList>
            <person name="Goeker M."/>
        </authorList>
    </citation>
    <scope>NUCLEOTIDE SEQUENCE [LARGE SCALE GENOMIC DNA]</scope>
    <source>
        <strain evidence="4 5">DSM 45903</strain>
    </source>
</reference>
<keyword evidence="2" id="KW-0012">Acyltransferase</keyword>
<protein>
    <submittedName>
        <fullName evidence="4">GNAT superfamily N-acetyltransferase</fullName>
    </submittedName>
</protein>
<dbReference type="PROSITE" id="PS51186">
    <property type="entry name" value="GNAT"/>
    <property type="match status" value="1"/>
</dbReference>
<feature type="domain" description="N-acetyltransferase" evidence="3">
    <location>
        <begin position="3"/>
        <end position="163"/>
    </location>
</feature>
<dbReference type="PANTHER" id="PTHR43420">
    <property type="entry name" value="ACETYLTRANSFERASE"/>
    <property type="match status" value="1"/>
</dbReference>
<dbReference type="InterPro" id="IPR050680">
    <property type="entry name" value="YpeA/RimI_acetyltransf"/>
</dbReference>
<dbReference type="InterPro" id="IPR016181">
    <property type="entry name" value="Acyl_CoA_acyltransferase"/>
</dbReference>
<evidence type="ECO:0000256" key="2">
    <source>
        <dbReference type="ARBA" id="ARBA00023315"/>
    </source>
</evidence>
<dbReference type="Pfam" id="PF00583">
    <property type="entry name" value="Acetyltransf_1"/>
    <property type="match status" value="1"/>
</dbReference>